<reference evidence="1 2" key="1">
    <citation type="submission" date="2022-11" db="EMBL/GenBank/DDBJ databases">
        <title>Haliovirga abyssi gen. nov., sp. nov., a mesophilic fermentative bacterium isolated from the Iheya North hydrothermal field and the proposal of Haliovirgaceae fam. nov.</title>
        <authorList>
            <person name="Miyazaki U."/>
            <person name="Tame A."/>
            <person name="Miyazaki J."/>
            <person name="Takai K."/>
            <person name="Sawayama S."/>
            <person name="Kitajima M."/>
            <person name="Okamoto A."/>
            <person name="Nakagawa S."/>
        </authorList>
    </citation>
    <scope>NUCLEOTIDE SEQUENCE [LARGE SCALE GENOMIC DNA]</scope>
    <source>
        <strain evidence="1 2">IC12</strain>
    </source>
</reference>
<evidence type="ECO:0000313" key="2">
    <source>
        <dbReference type="Proteomes" id="UP001321582"/>
    </source>
</evidence>
<dbReference type="RefSeq" id="WP_307905072.1">
    <property type="nucleotide sequence ID" value="NZ_AP027059.1"/>
</dbReference>
<keyword evidence="2" id="KW-1185">Reference proteome</keyword>
<organism evidence="1 2">
    <name type="scientific">Haliovirga abyssi</name>
    <dbReference type="NCBI Taxonomy" id="2996794"/>
    <lineage>
        <taxon>Bacteria</taxon>
        <taxon>Fusobacteriati</taxon>
        <taxon>Fusobacteriota</taxon>
        <taxon>Fusobacteriia</taxon>
        <taxon>Fusobacteriales</taxon>
        <taxon>Haliovirgaceae</taxon>
        <taxon>Haliovirga</taxon>
    </lineage>
</organism>
<dbReference type="EMBL" id="AP027059">
    <property type="protein sequence ID" value="BDU50136.1"/>
    <property type="molecule type" value="Genomic_DNA"/>
</dbReference>
<gene>
    <name evidence="1" type="ORF">HLVA_07050</name>
</gene>
<evidence type="ECO:0000313" key="1">
    <source>
        <dbReference type="EMBL" id="BDU50136.1"/>
    </source>
</evidence>
<dbReference type="Proteomes" id="UP001321582">
    <property type="component" value="Chromosome"/>
</dbReference>
<proteinExistence type="predicted"/>
<protein>
    <submittedName>
        <fullName evidence="1">Uncharacterized protein</fullName>
    </submittedName>
</protein>
<sequence>MWQDLFHTIKNELRGPKIYSKKLDKPILCIKQSKLEKVSNINNLNLYDRIDIIDKSFSKKKCEVKSAIANCKVNSSNGVIKLKEDISIDTNKIYTKLEAVDIKKIDTERSWNEASKVINKSTKMFVKVLEGKRKIFKVPKIIYNNFEKYSREKLLLNVKKSYLEENYVIGVFANIEFENIYNLNYDKGKNILKIYLKEKQQKVKSHTLIILKNMKTKKISKIII</sequence>
<name>A0AAU9D966_9FUSO</name>
<dbReference type="KEGG" id="haby:HLVA_07050"/>
<accession>A0AAU9D966</accession>
<dbReference type="AlphaFoldDB" id="A0AAU9D966"/>